<evidence type="ECO:0000313" key="3">
    <source>
        <dbReference type="Proteomes" id="UP001314229"/>
    </source>
</evidence>
<accession>A0AAV1P5E9</accession>
<name>A0AAV1P5E9_SCOSC</name>
<feature type="region of interest" description="Disordered" evidence="1">
    <location>
        <begin position="34"/>
        <end position="63"/>
    </location>
</feature>
<dbReference type="EMBL" id="CAWUFR010000096">
    <property type="protein sequence ID" value="CAK6966808.1"/>
    <property type="molecule type" value="Genomic_DNA"/>
</dbReference>
<feature type="compositionally biased region" description="Polar residues" evidence="1">
    <location>
        <begin position="47"/>
        <end position="63"/>
    </location>
</feature>
<sequence length="63" mass="6955">CRWDALLVCSDAAEINVNESSVCLKRKAFSRTEKKASSVNKDEMTKRTGTLSQTTSVGNTHHI</sequence>
<organism evidence="2 3">
    <name type="scientific">Scomber scombrus</name>
    <name type="common">Atlantic mackerel</name>
    <name type="synonym">Scomber vernalis</name>
    <dbReference type="NCBI Taxonomy" id="13677"/>
    <lineage>
        <taxon>Eukaryota</taxon>
        <taxon>Metazoa</taxon>
        <taxon>Chordata</taxon>
        <taxon>Craniata</taxon>
        <taxon>Vertebrata</taxon>
        <taxon>Euteleostomi</taxon>
        <taxon>Actinopterygii</taxon>
        <taxon>Neopterygii</taxon>
        <taxon>Teleostei</taxon>
        <taxon>Neoteleostei</taxon>
        <taxon>Acanthomorphata</taxon>
        <taxon>Pelagiaria</taxon>
        <taxon>Scombriformes</taxon>
        <taxon>Scombridae</taxon>
        <taxon>Scomber</taxon>
    </lineage>
</organism>
<evidence type="ECO:0000256" key="1">
    <source>
        <dbReference type="SAM" id="MobiDB-lite"/>
    </source>
</evidence>
<feature type="compositionally biased region" description="Basic and acidic residues" evidence="1">
    <location>
        <begin position="34"/>
        <end position="46"/>
    </location>
</feature>
<reference evidence="2 3" key="1">
    <citation type="submission" date="2024-01" db="EMBL/GenBank/DDBJ databases">
        <authorList>
            <person name="Alioto T."/>
            <person name="Alioto T."/>
            <person name="Gomez Garrido J."/>
        </authorList>
    </citation>
    <scope>NUCLEOTIDE SEQUENCE [LARGE SCALE GENOMIC DNA]</scope>
</reference>
<gene>
    <name evidence="2" type="ORF">FSCOSCO3_A027944</name>
</gene>
<keyword evidence="3" id="KW-1185">Reference proteome</keyword>
<evidence type="ECO:0000313" key="2">
    <source>
        <dbReference type="EMBL" id="CAK6966808.1"/>
    </source>
</evidence>
<comment type="caution">
    <text evidence="2">The sequence shown here is derived from an EMBL/GenBank/DDBJ whole genome shotgun (WGS) entry which is preliminary data.</text>
</comment>
<feature type="non-terminal residue" evidence="2">
    <location>
        <position position="1"/>
    </location>
</feature>
<dbReference type="Proteomes" id="UP001314229">
    <property type="component" value="Unassembled WGS sequence"/>
</dbReference>
<protein>
    <submittedName>
        <fullName evidence="2">Uncharacterized protein</fullName>
    </submittedName>
</protein>
<proteinExistence type="predicted"/>
<dbReference type="AlphaFoldDB" id="A0AAV1P5E9"/>